<keyword evidence="3" id="KW-1185">Reference proteome</keyword>
<name>A0A2J7ZWM5_9CHLO</name>
<dbReference type="InterPro" id="IPR029056">
    <property type="entry name" value="Ribokinase-like"/>
</dbReference>
<dbReference type="GO" id="GO:0016301">
    <property type="term" value="F:kinase activity"/>
    <property type="evidence" value="ECO:0007669"/>
    <property type="project" value="UniProtKB-KW"/>
</dbReference>
<keyword evidence="2" id="KW-0808">Transferase</keyword>
<reference evidence="2 3" key="1">
    <citation type="journal article" date="2017" name="Mol. Biol. Evol.">
        <title>The 4-celled Tetrabaena socialis nuclear genome reveals the essential components for genetic control of cell number at the origin of multicellularity in the volvocine lineage.</title>
        <authorList>
            <person name="Featherston J."/>
            <person name="Arakaki Y."/>
            <person name="Hanschen E.R."/>
            <person name="Ferris P.J."/>
            <person name="Michod R.E."/>
            <person name="Olson B.J.S.C."/>
            <person name="Nozaki H."/>
            <person name="Durand P.M."/>
        </authorList>
    </citation>
    <scope>NUCLEOTIDE SEQUENCE [LARGE SCALE GENOMIC DNA]</scope>
    <source>
        <strain evidence="2 3">NIES-571</strain>
    </source>
</reference>
<dbReference type="InterPro" id="IPR052562">
    <property type="entry name" value="Ketohexokinase-related"/>
</dbReference>
<dbReference type="Proteomes" id="UP000236333">
    <property type="component" value="Unassembled WGS sequence"/>
</dbReference>
<organism evidence="2 3">
    <name type="scientific">Tetrabaena socialis</name>
    <dbReference type="NCBI Taxonomy" id="47790"/>
    <lineage>
        <taxon>Eukaryota</taxon>
        <taxon>Viridiplantae</taxon>
        <taxon>Chlorophyta</taxon>
        <taxon>core chlorophytes</taxon>
        <taxon>Chlorophyceae</taxon>
        <taxon>CS clade</taxon>
        <taxon>Chlamydomonadales</taxon>
        <taxon>Tetrabaenaceae</taxon>
        <taxon>Tetrabaena</taxon>
    </lineage>
</organism>
<dbReference type="PANTHER" id="PTHR42774">
    <property type="entry name" value="PHOSPHOTRANSFERASE SYSTEM TRANSPORT PROTEIN"/>
    <property type="match status" value="1"/>
</dbReference>
<accession>A0A2J7ZWM5</accession>
<dbReference type="InterPro" id="IPR011611">
    <property type="entry name" value="PfkB_dom"/>
</dbReference>
<dbReference type="SUPFAM" id="SSF53613">
    <property type="entry name" value="Ribokinase-like"/>
    <property type="match status" value="1"/>
</dbReference>
<sequence length="165" mass="16187">MRSSPHPQPFKAGRAVRALRRTRCTSTATRASAASFQARKQAAVAADRAAALNADSGRGASYGGTAATAAASAPASDSGAGGGGGCVAVARVAMASIAGMPKEAVVDTTGAGDSFIGSCLYGLCTGLPLHATLRLAAVVAACKCTELGARQGLPERAQLAAELLG</sequence>
<feature type="domain" description="Carbohydrate kinase PfkB" evidence="1">
    <location>
        <begin position="82"/>
        <end position="155"/>
    </location>
</feature>
<dbReference type="Gene3D" id="3.40.1190.20">
    <property type="match status" value="1"/>
</dbReference>
<dbReference type="AlphaFoldDB" id="A0A2J7ZWM5"/>
<dbReference type="PANTHER" id="PTHR42774:SF3">
    <property type="entry name" value="KETOHEXOKINASE"/>
    <property type="match status" value="1"/>
</dbReference>
<protein>
    <submittedName>
        <fullName evidence="2">Ribokinase</fullName>
    </submittedName>
</protein>
<evidence type="ECO:0000313" key="2">
    <source>
        <dbReference type="EMBL" id="PNH04664.1"/>
    </source>
</evidence>
<dbReference type="EMBL" id="PGGS01000370">
    <property type="protein sequence ID" value="PNH04664.1"/>
    <property type="molecule type" value="Genomic_DNA"/>
</dbReference>
<evidence type="ECO:0000259" key="1">
    <source>
        <dbReference type="Pfam" id="PF00294"/>
    </source>
</evidence>
<comment type="caution">
    <text evidence="2">The sequence shown here is derived from an EMBL/GenBank/DDBJ whole genome shotgun (WGS) entry which is preliminary data.</text>
</comment>
<dbReference type="Pfam" id="PF00294">
    <property type="entry name" value="PfkB"/>
    <property type="match status" value="1"/>
</dbReference>
<dbReference type="OrthoDB" id="204058at2759"/>
<gene>
    <name evidence="2" type="ORF">TSOC_009156</name>
</gene>
<evidence type="ECO:0000313" key="3">
    <source>
        <dbReference type="Proteomes" id="UP000236333"/>
    </source>
</evidence>
<proteinExistence type="predicted"/>
<keyword evidence="2" id="KW-0418">Kinase</keyword>